<feature type="transmembrane region" description="Helical" evidence="2">
    <location>
        <begin position="236"/>
        <end position="256"/>
    </location>
</feature>
<feature type="transmembrane region" description="Helical" evidence="2">
    <location>
        <begin position="369"/>
        <end position="386"/>
    </location>
</feature>
<feature type="compositionally biased region" description="Polar residues" evidence="1">
    <location>
        <begin position="184"/>
        <end position="193"/>
    </location>
</feature>
<dbReference type="VEuPathDB" id="PlasmoDB:PBANKA_0722921"/>
<organism evidence="3 4">
    <name type="scientific">Plasmodium berghei</name>
    <dbReference type="NCBI Taxonomy" id="5821"/>
    <lineage>
        <taxon>Eukaryota</taxon>
        <taxon>Sar</taxon>
        <taxon>Alveolata</taxon>
        <taxon>Apicomplexa</taxon>
        <taxon>Aconoidasida</taxon>
        <taxon>Haemosporida</taxon>
        <taxon>Plasmodiidae</taxon>
        <taxon>Plasmodium</taxon>
        <taxon>Plasmodium (Vinckeia)</taxon>
    </lineage>
</organism>
<feature type="compositionally biased region" description="Basic and acidic residues" evidence="1">
    <location>
        <begin position="1"/>
        <end position="39"/>
    </location>
</feature>
<evidence type="ECO:0008006" key="5">
    <source>
        <dbReference type="Google" id="ProtNLM"/>
    </source>
</evidence>
<evidence type="ECO:0000313" key="4">
    <source>
        <dbReference type="Proteomes" id="UP000219974"/>
    </source>
</evidence>
<feature type="compositionally biased region" description="Low complexity" evidence="1">
    <location>
        <begin position="127"/>
        <end position="137"/>
    </location>
</feature>
<sequence>KQKKQKTENDKGIGDGLDDGKVDIDDGTDDNQRNQEESRNGQGATDSVPGEKETKSTPGITFYIGQFVYTSVLNSTFNFVETYKEQIINISKGIPDVYNKTLNIIKNGFSKSTNFFNEIIGSISSSSKKVEISGSSGNKRQELDGAGDESPSSDDSSSPQKHTLQASSSSSSTKQTKTSESSQGPTVKTNSDQTDQEKPQAQVPKSVITSESSVIEVKENGTTGIDVNILKKYKPIGISIIMLLIPIALAIMYKYFPFKWRKELKKKKNMKKVINIFGVNEATKRVINPTDRKNKVQIIINLSKKKQDKKVTNLSKKNQDEKVTNSSTQKKQDKKLKNSSTQKKQTKQFINSIYWEKYPLLNIYKLMEAKPVPFIILYLVFIFYVYRRKCDSLE</sequence>
<proteinExistence type="predicted"/>
<name>A0A1D3L7N8_PLABE</name>
<dbReference type="EMBL" id="FMIH01000214">
    <property type="protein sequence ID" value="SCL84400.1"/>
    <property type="molecule type" value="Genomic_DNA"/>
</dbReference>
<feature type="compositionally biased region" description="Low complexity" evidence="1">
    <location>
        <begin position="167"/>
        <end position="183"/>
    </location>
</feature>
<keyword evidence="2" id="KW-0812">Transmembrane</keyword>
<evidence type="ECO:0000256" key="2">
    <source>
        <dbReference type="SAM" id="Phobius"/>
    </source>
</evidence>
<reference evidence="3 4" key="1">
    <citation type="submission" date="2016-08" db="EMBL/GenBank/DDBJ databases">
        <authorList>
            <consortium name="Pathogen Informatics"/>
        </authorList>
    </citation>
    <scope>NUCLEOTIDE SEQUENCE [LARGE SCALE GENOMIC DNA]</scope>
    <source>
        <strain evidence="3 4">SP11 RLL</strain>
    </source>
</reference>
<feature type="region of interest" description="Disordered" evidence="1">
    <location>
        <begin position="1"/>
        <end position="56"/>
    </location>
</feature>
<keyword evidence="2" id="KW-0472">Membrane</keyword>
<gene>
    <name evidence="3" type="ORF">PBSP11RLL_000514500</name>
</gene>
<dbReference type="Proteomes" id="UP000219974">
    <property type="component" value="Unassembled WGS sequence"/>
</dbReference>
<keyword evidence="2" id="KW-1133">Transmembrane helix</keyword>
<feature type="region of interest" description="Disordered" evidence="1">
    <location>
        <begin position="309"/>
        <end position="343"/>
    </location>
</feature>
<protein>
    <recommendedName>
        <fullName evidence="5">BIR protein</fullName>
    </recommendedName>
</protein>
<accession>A0A1D3L7N8</accession>
<evidence type="ECO:0000313" key="3">
    <source>
        <dbReference type="EMBL" id="SCL84400.1"/>
    </source>
</evidence>
<dbReference type="AlphaFoldDB" id="A0A1D3L7N8"/>
<feature type="region of interest" description="Disordered" evidence="1">
    <location>
        <begin position="127"/>
        <end position="207"/>
    </location>
</feature>
<evidence type="ECO:0000256" key="1">
    <source>
        <dbReference type="SAM" id="MobiDB-lite"/>
    </source>
</evidence>
<feature type="non-terminal residue" evidence="3">
    <location>
        <position position="1"/>
    </location>
</feature>